<evidence type="ECO:0000256" key="3">
    <source>
        <dbReference type="ARBA" id="ARBA00010691"/>
    </source>
</evidence>
<dbReference type="FunFam" id="1.10.20.10:FF:000095">
    <property type="entry name" value="Histone H2A"/>
    <property type="match status" value="1"/>
</dbReference>
<evidence type="ECO:0000256" key="2">
    <source>
        <dbReference type="ARBA" id="ARBA00004286"/>
    </source>
</evidence>
<dbReference type="GO" id="GO:0005721">
    <property type="term" value="C:pericentric heterochromatin"/>
    <property type="evidence" value="ECO:0007669"/>
    <property type="project" value="UniProtKB-ARBA"/>
</dbReference>
<gene>
    <name evidence="13" type="primary">LOC110287310</name>
</gene>
<comment type="similarity">
    <text evidence="3 10">Belongs to the histone H2A family.</text>
</comment>
<dbReference type="KEGG" id="mcal:110287310"/>
<keyword evidence="8 10" id="KW-0539">Nucleus</keyword>
<keyword evidence="9 10" id="KW-0544">Nucleosome core</keyword>
<evidence type="ECO:0000256" key="10">
    <source>
        <dbReference type="RuleBase" id="RU003767"/>
    </source>
</evidence>
<comment type="subunit">
    <text evidence="10">The nucleosome is a histone octamer containing two molecules each of H2A, H2B, H3 and H4 assembled in one H3-H4 heterotetramer and two H2A-H2B heterodimers. The octamer wraps approximately 147 bp of DNA.</text>
</comment>
<evidence type="ECO:0000256" key="9">
    <source>
        <dbReference type="ARBA" id="ARBA00023269"/>
    </source>
</evidence>
<dbReference type="GO" id="GO:0030527">
    <property type="term" value="F:structural constituent of chromatin"/>
    <property type="evidence" value="ECO:0007669"/>
    <property type="project" value="InterPro"/>
</dbReference>
<dbReference type="InterPro" id="IPR002119">
    <property type="entry name" value="Histone_H2A"/>
</dbReference>
<dbReference type="AlphaFoldDB" id="A0A6P5PA16"/>
<keyword evidence="4 10" id="KW-0158">Chromosome</keyword>
<evidence type="ECO:0000259" key="11">
    <source>
        <dbReference type="Pfam" id="PF00808"/>
    </source>
</evidence>
<dbReference type="RefSeq" id="XP_021009628.1">
    <property type="nucleotide sequence ID" value="XM_021153969.2"/>
</dbReference>
<dbReference type="InterPro" id="IPR003958">
    <property type="entry name" value="CBFA_NFYB_domain"/>
</dbReference>
<proteinExistence type="inferred from homology"/>
<dbReference type="InterPro" id="IPR009072">
    <property type="entry name" value="Histone-fold"/>
</dbReference>
<dbReference type="SMART" id="SM00414">
    <property type="entry name" value="H2A"/>
    <property type="match status" value="1"/>
</dbReference>
<keyword evidence="6" id="KW-0744">Spermatogenesis</keyword>
<dbReference type="GO" id="GO:0030154">
    <property type="term" value="P:cell differentiation"/>
    <property type="evidence" value="ECO:0007669"/>
    <property type="project" value="UniProtKB-KW"/>
</dbReference>
<evidence type="ECO:0000256" key="4">
    <source>
        <dbReference type="ARBA" id="ARBA00022454"/>
    </source>
</evidence>
<dbReference type="GO" id="GO:0000786">
    <property type="term" value="C:nucleosome"/>
    <property type="evidence" value="ECO:0007669"/>
    <property type="project" value="UniProtKB-KW"/>
</dbReference>
<dbReference type="GO" id="GO:0003677">
    <property type="term" value="F:DNA binding"/>
    <property type="evidence" value="ECO:0007669"/>
    <property type="project" value="UniProtKB-KW"/>
</dbReference>
<dbReference type="Gene3D" id="1.10.20.10">
    <property type="entry name" value="Histone, subunit A"/>
    <property type="match status" value="1"/>
</dbReference>
<dbReference type="GO" id="GO:0046982">
    <property type="term" value="F:protein heterodimerization activity"/>
    <property type="evidence" value="ECO:0007669"/>
    <property type="project" value="InterPro"/>
</dbReference>
<dbReference type="SUPFAM" id="SSF47113">
    <property type="entry name" value="Histone-fold"/>
    <property type="match status" value="1"/>
</dbReference>
<dbReference type="GeneID" id="110287310"/>
<dbReference type="GO" id="GO:0005634">
    <property type="term" value="C:nucleus"/>
    <property type="evidence" value="ECO:0007669"/>
    <property type="project" value="UniProtKB-SubCell"/>
</dbReference>
<name>A0A6P5PA16_MUSCR</name>
<dbReference type="PANTHER" id="PTHR23430">
    <property type="entry name" value="HISTONE H2A"/>
    <property type="match status" value="1"/>
</dbReference>
<keyword evidence="5" id="KW-0221">Differentiation</keyword>
<dbReference type="PRINTS" id="PR00620">
    <property type="entry name" value="HISTONEH2A"/>
</dbReference>
<evidence type="ECO:0000256" key="5">
    <source>
        <dbReference type="ARBA" id="ARBA00022782"/>
    </source>
</evidence>
<organism evidence="12 13">
    <name type="scientific">Mus caroli</name>
    <name type="common">Ryukyu mouse</name>
    <name type="synonym">Ricefield mouse</name>
    <dbReference type="NCBI Taxonomy" id="10089"/>
    <lineage>
        <taxon>Eukaryota</taxon>
        <taxon>Metazoa</taxon>
        <taxon>Chordata</taxon>
        <taxon>Craniata</taxon>
        <taxon>Vertebrata</taxon>
        <taxon>Euteleostomi</taxon>
        <taxon>Mammalia</taxon>
        <taxon>Eutheria</taxon>
        <taxon>Euarchontoglires</taxon>
        <taxon>Glires</taxon>
        <taxon>Rodentia</taxon>
        <taxon>Myomorpha</taxon>
        <taxon>Muroidea</taxon>
        <taxon>Muridae</taxon>
        <taxon>Murinae</taxon>
        <taxon>Mus</taxon>
        <taxon>Mus</taxon>
    </lineage>
</organism>
<keyword evidence="12" id="KW-1185">Reference proteome</keyword>
<dbReference type="GO" id="GO:0051276">
    <property type="term" value="P:chromosome organization"/>
    <property type="evidence" value="ECO:0007669"/>
    <property type="project" value="UniProtKB-ARBA"/>
</dbReference>
<evidence type="ECO:0000256" key="1">
    <source>
        <dbReference type="ARBA" id="ARBA00004123"/>
    </source>
</evidence>
<comment type="subcellular location">
    <subcellularLocation>
        <location evidence="2">Chromosome</location>
    </subcellularLocation>
    <subcellularLocation>
        <location evidence="1 10">Nucleus</location>
    </subcellularLocation>
</comment>
<keyword evidence="7 10" id="KW-0238">DNA-binding</keyword>
<reference evidence="13" key="1">
    <citation type="submission" date="2025-08" db="UniProtKB">
        <authorList>
            <consortium name="RefSeq"/>
        </authorList>
    </citation>
    <scope>IDENTIFICATION</scope>
</reference>
<evidence type="ECO:0000256" key="7">
    <source>
        <dbReference type="ARBA" id="ARBA00023125"/>
    </source>
</evidence>
<sequence length="102" mass="11599">MARIMKRRRRQKRTCSQRGELPVSLVDRFLREENHSRRLSSSALLFLTSVLEELTSNILELADEVAHTAGRKCIAPEDVRLVVQSNEHFHQLFKPGGTSGGE</sequence>
<dbReference type="GO" id="GO:0007283">
    <property type="term" value="P:spermatogenesis"/>
    <property type="evidence" value="ECO:0007669"/>
    <property type="project" value="UniProtKB-KW"/>
</dbReference>
<evidence type="ECO:0000256" key="8">
    <source>
        <dbReference type="ARBA" id="ARBA00023242"/>
    </source>
</evidence>
<dbReference type="Pfam" id="PF00808">
    <property type="entry name" value="CBFD_NFYB_HMF"/>
    <property type="match status" value="1"/>
</dbReference>
<evidence type="ECO:0000313" key="13">
    <source>
        <dbReference type="RefSeq" id="XP_021009628.1"/>
    </source>
</evidence>
<feature type="domain" description="Transcription factor CBF/NF-Y/archaeal histone" evidence="11">
    <location>
        <begin position="20"/>
        <end position="83"/>
    </location>
</feature>
<evidence type="ECO:0000313" key="12">
    <source>
        <dbReference type="Proteomes" id="UP000515126"/>
    </source>
</evidence>
<protein>
    <recommendedName>
        <fullName evidence="10">Histone H2A</fullName>
    </recommendedName>
</protein>
<accession>A0A6P5PA16</accession>
<dbReference type="Proteomes" id="UP000515126">
    <property type="component" value="Chromosome X"/>
</dbReference>
<evidence type="ECO:0000256" key="6">
    <source>
        <dbReference type="ARBA" id="ARBA00022871"/>
    </source>
</evidence>